<organism evidence="1 2">
    <name type="scientific">Coprinellus micaceus</name>
    <name type="common">Glistening ink-cap mushroom</name>
    <name type="synonym">Coprinus micaceus</name>
    <dbReference type="NCBI Taxonomy" id="71717"/>
    <lineage>
        <taxon>Eukaryota</taxon>
        <taxon>Fungi</taxon>
        <taxon>Dikarya</taxon>
        <taxon>Basidiomycota</taxon>
        <taxon>Agaricomycotina</taxon>
        <taxon>Agaricomycetes</taxon>
        <taxon>Agaricomycetidae</taxon>
        <taxon>Agaricales</taxon>
        <taxon>Agaricineae</taxon>
        <taxon>Psathyrellaceae</taxon>
        <taxon>Coprinellus</taxon>
    </lineage>
</organism>
<evidence type="ECO:0008006" key="3">
    <source>
        <dbReference type="Google" id="ProtNLM"/>
    </source>
</evidence>
<dbReference type="Proteomes" id="UP000298030">
    <property type="component" value="Unassembled WGS sequence"/>
</dbReference>
<keyword evidence="2" id="KW-1185">Reference proteome</keyword>
<dbReference type="EMBL" id="QPFP01000042">
    <property type="protein sequence ID" value="TEB27201.1"/>
    <property type="molecule type" value="Genomic_DNA"/>
</dbReference>
<evidence type="ECO:0000313" key="2">
    <source>
        <dbReference type="Proteomes" id="UP000298030"/>
    </source>
</evidence>
<evidence type="ECO:0000313" key="1">
    <source>
        <dbReference type="EMBL" id="TEB27201.1"/>
    </source>
</evidence>
<proteinExistence type="predicted"/>
<protein>
    <recommendedName>
        <fullName evidence="3">ParB/Sulfiredoxin domain-containing protein</fullName>
    </recommendedName>
</protein>
<gene>
    <name evidence="1" type="ORF">FA13DRAFT_1795012</name>
</gene>
<name>A0A4Y7SZQ1_COPMI</name>
<accession>A0A4Y7SZQ1</accession>
<comment type="caution">
    <text evidence="1">The sequence shown here is derived from an EMBL/GenBank/DDBJ whole genome shotgun (WGS) entry which is preliminary data.</text>
</comment>
<sequence length="111" mass="12380">MPKPNSPALRMPNVEAVRLEMLMEWMREKKLVSGRVGSKADEACRERSFMSSGIEWGEAEEKAFIQALVQHKPVGALTLVDLAGGYVCIDGRSRLKCITRFLNGEIPYADP</sequence>
<reference evidence="1 2" key="1">
    <citation type="journal article" date="2019" name="Nat. Ecol. Evol.">
        <title>Megaphylogeny resolves global patterns of mushroom evolution.</title>
        <authorList>
            <person name="Varga T."/>
            <person name="Krizsan K."/>
            <person name="Foldi C."/>
            <person name="Dima B."/>
            <person name="Sanchez-Garcia M."/>
            <person name="Sanchez-Ramirez S."/>
            <person name="Szollosi G.J."/>
            <person name="Szarkandi J.G."/>
            <person name="Papp V."/>
            <person name="Albert L."/>
            <person name="Andreopoulos W."/>
            <person name="Angelini C."/>
            <person name="Antonin V."/>
            <person name="Barry K.W."/>
            <person name="Bougher N.L."/>
            <person name="Buchanan P."/>
            <person name="Buyck B."/>
            <person name="Bense V."/>
            <person name="Catcheside P."/>
            <person name="Chovatia M."/>
            <person name="Cooper J."/>
            <person name="Damon W."/>
            <person name="Desjardin D."/>
            <person name="Finy P."/>
            <person name="Geml J."/>
            <person name="Haridas S."/>
            <person name="Hughes K."/>
            <person name="Justo A."/>
            <person name="Karasinski D."/>
            <person name="Kautmanova I."/>
            <person name="Kiss B."/>
            <person name="Kocsube S."/>
            <person name="Kotiranta H."/>
            <person name="LaButti K.M."/>
            <person name="Lechner B.E."/>
            <person name="Liimatainen K."/>
            <person name="Lipzen A."/>
            <person name="Lukacs Z."/>
            <person name="Mihaltcheva S."/>
            <person name="Morgado L.N."/>
            <person name="Niskanen T."/>
            <person name="Noordeloos M.E."/>
            <person name="Ohm R.A."/>
            <person name="Ortiz-Santana B."/>
            <person name="Ovrebo C."/>
            <person name="Racz N."/>
            <person name="Riley R."/>
            <person name="Savchenko A."/>
            <person name="Shiryaev A."/>
            <person name="Soop K."/>
            <person name="Spirin V."/>
            <person name="Szebenyi C."/>
            <person name="Tomsovsky M."/>
            <person name="Tulloss R.E."/>
            <person name="Uehling J."/>
            <person name="Grigoriev I.V."/>
            <person name="Vagvolgyi C."/>
            <person name="Papp T."/>
            <person name="Martin F.M."/>
            <person name="Miettinen O."/>
            <person name="Hibbett D.S."/>
            <person name="Nagy L.G."/>
        </authorList>
    </citation>
    <scope>NUCLEOTIDE SEQUENCE [LARGE SCALE GENOMIC DNA]</scope>
    <source>
        <strain evidence="1 2">FP101781</strain>
    </source>
</reference>
<dbReference type="AlphaFoldDB" id="A0A4Y7SZQ1"/>